<dbReference type="GO" id="GO:0055088">
    <property type="term" value="P:lipid homeostasis"/>
    <property type="evidence" value="ECO:0007669"/>
    <property type="project" value="TreeGrafter"/>
</dbReference>
<evidence type="ECO:0000256" key="7">
    <source>
        <dbReference type="ARBA" id="ARBA00022832"/>
    </source>
</evidence>
<evidence type="ECO:0000256" key="1">
    <source>
        <dbReference type="ARBA" id="ARBA00001974"/>
    </source>
</evidence>
<evidence type="ECO:0000256" key="2">
    <source>
        <dbReference type="ARBA" id="ARBA00004275"/>
    </source>
</evidence>
<evidence type="ECO:0000313" key="15">
    <source>
        <dbReference type="EMBL" id="GAK75894.1"/>
    </source>
</evidence>
<dbReference type="GO" id="GO:0003997">
    <property type="term" value="F:acyl-CoA oxidase activity"/>
    <property type="evidence" value="ECO:0007669"/>
    <property type="project" value="UniProtKB-EC"/>
</dbReference>
<name>A0A081DAE8_NONUL</name>
<keyword evidence="8 15" id="KW-0560">Oxidoreductase</keyword>
<dbReference type="InterPro" id="IPR037069">
    <property type="entry name" value="AcylCoA_DH/ox_N_sf"/>
</dbReference>
<dbReference type="InterPro" id="IPR002655">
    <property type="entry name" value="Acyl-CoA_oxidase_C"/>
</dbReference>
<dbReference type="Gene3D" id="1.20.140.10">
    <property type="entry name" value="Butyryl-CoA Dehydrogenase, subunit A, domain 3"/>
    <property type="match status" value="2"/>
</dbReference>
<evidence type="ECO:0000259" key="13">
    <source>
        <dbReference type="Pfam" id="PF02771"/>
    </source>
</evidence>
<dbReference type="GO" id="GO:0005504">
    <property type="term" value="F:fatty acid binding"/>
    <property type="evidence" value="ECO:0007669"/>
    <property type="project" value="TreeGrafter"/>
</dbReference>
<dbReference type="Gene3D" id="1.10.540.10">
    <property type="entry name" value="Acyl-CoA dehydrogenase/oxidase, N-terminal domain"/>
    <property type="match status" value="1"/>
</dbReference>
<dbReference type="Pfam" id="PF02771">
    <property type="entry name" value="Acyl-CoA_dh_N"/>
    <property type="match status" value="1"/>
</dbReference>
<feature type="domain" description="Acyl-CoA oxidase C-terminal" evidence="11">
    <location>
        <begin position="627"/>
        <end position="760"/>
    </location>
</feature>
<evidence type="ECO:0000256" key="5">
    <source>
        <dbReference type="ARBA" id="ARBA00022630"/>
    </source>
</evidence>
<feature type="domain" description="Acyl-CoA oxidase/dehydrogenase middle" evidence="12">
    <location>
        <begin position="281"/>
        <end position="390"/>
    </location>
</feature>
<dbReference type="InterPro" id="IPR006089">
    <property type="entry name" value="Acyl-CoA_DH_CS"/>
</dbReference>
<dbReference type="InterPro" id="IPR009100">
    <property type="entry name" value="AcylCoA_DH/oxidase_NM_dom_sf"/>
</dbReference>
<keyword evidence="5" id="KW-0285">Flavoprotein</keyword>
<evidence type="ECO:0000259" key="12">
    <source>
        <dbReference type="Pfam" id="PF02770"/>
    </source>
</evidence>
<feature type="domain" description="Acyl-CoA dehydrogenase/oxidase N-terminal" evidence="13">
    <location>
        <begin position="181"/>
        <end position="273"/>
    </location>
</feature>
<dbReference type="Pfam" id="PF02770">
    <property type="entry name" value="Acyl-CoA_dh_M"/>
    <property type="match status" value="1"/>
</dbReference>
<feature type="domain" description="Acyl-CoA oxidase C-alpha1" evidence="14">
    <location>
        <begin position="426"/>
        <end position="576"/>
    </location>
</feature>
<evidence type="ECO:0000256" key="4">
    <source>
        <dbReference type="ARBA" id="ARBA00012870"/>
    </source>
</evidence>
<evidence type="ECO:0000256" key="3">
    <source>
        <dbReference type="ARBA" id="ARBA00006288"/>
    </source>
</evidence>
<evidence type="ECO:0000256" key="9">
    <source>
        <dbReference type="ARBA" id="ARBA00023098"/>
    </source>
</evidence>
<dbReference type="FunFam" id="1.20.140.10:FF:000010">
    <property type="entry name" value="Acyl-coenzyme A oxidase"/>
    <property type="match status" value="1"/>
</dbReference>
<dbReference type="SUPFAM" id="SSF56645">
    <property type="entry name" value="Acyl-CoA dehydrogenase NM domain-like"/>
    <property type="match status" value="1"/>
</dbReference>
<dbReference type="InterPro" id="IPR046373">
    <property type="entry name" value="Acyl-CoA_Oxase/DH_mid-dom_sf"/>
</dbReference>
<accession>A0A081DAE8</accession>
<dbReference type="InterPro" id="IPR013786">
    <property type="entry name" value="AcylCoA_DH/ox_N"/>
</dbReference>
<evidence type="ECO:0000259" key="14">
    <source>
        <dbReference type="Pfam" id="PF22924"/>
    </source>
</evidence>
<dbReference type="InterPro" id="IPR055060">
    <property type="entry name" value="ACOX_C_alpha1"/>
</dbReference>
<dbReference type="InterPro" id="IPR036250">
    <property type="entry name" value="AcylCo_DH-like_C"/>
</dbReference>
<evidence type="ECO:0000256" key="10">
    <source>
        <dbReference type="ARBA" id="ARBA00023140"/>
    </source>
</evidence>
<gene>
    <name evidence="15" type="ORF">JCM19296_1491</name>
</gene>
<keyword evidence="7" id="KW-0276">Fatty acid metabolism</keyword>
<evidence type="ECO:0000256" key="8">
    <source>
        <dbReference type="ARBA" id="ARBA00023002"/>
    </source>
</evidence>
<sequence>MKTSISIQDSLLPFLPLLYIAWADGVLEKHEIDYIKNQIDDNNTITDATKQLISKWLDPSHPPSARELVYWKKYIKQHADVLDLSEKQDLYSLGTVLAKKPNLEEWANEKTKQSLQQIENYLGVSSHEAIRFIDDFNPALFKVDSNLKRSEAPYSKALKTLLQHGNTDLKNKVQSILDPHKEEIESHSEDLYSRREKVLQWTQELADAGLGKLAYPSAYGGSDSMVQYAAVFEEMAKYDLSLTIKFGVHFGLFGGSVESLGTNYHHDKYLKDIGTMALPGCFAMTEMHHGSNVKALQTTAIYQPDDQSFIINTPTHNDRKTYIGNAAMHAQMATVFAQLIVDDEEHGIHAFLVPIRNKQGATMPGITIGDNGHKMGLNGVDNGTLHFNTVKIPKENLLNKFGDVDEEGQYTSPISSSSRRFFTMLGTLVGGRLCVPIAGNTAAKKALNMAVYFALDRKQFGPPGKPEQSIMDYPTHQKKLMPLIANAYAYDFAHEHLLREYTSHSDHDAQEIEALAAGLKALSTWNATDTIQTCREACGGKGYLSEMYFDRLKADTDIFMTFEGDNTVLLQLTAKSRLTYFKKQFGRMDWWDTLKYISNIASTNLTELNALVTRDTSQEHLLGDEFQLAAFTYREEYSLRTLAMRLNKKIKSGMDSYEAFLDVQVHLIDMASAYIDRIVLEQFIGAIKKQEQNSVKEVLTSLKNLYALHRIEEYKGWYLEHDYISGSKSLAINKLVSKLCKELKEESQHLVDAFDIPAHMTATALKFY</sequence>
<comment type="similarity">
    <text evidence="3">Belongs to the acyl-CoA oxidase family.</text>
</comment>
<dbReference type="GO" id="GO:0033540">
    <property type="term" value="P:fatty acid beta-oxidation using acyl-CoA oxidase"/>
    <property type="evidence" value="ECO:0007669"/>
    <property type="project" value="TreeGrafter"/>
</dbReference>
<organism evidence="15 16">
    <name type="scientific">Nonlabens ulvanivorans</name>
    <name type="common">Persicivirga ulvanivorans</name>
    <dbReference type="NCBI Taxonomy" id="906888"/>
    <lineage>
        <taxon>Bacteria</taxon>
        <taxon>Pseudomonadati</taxon>
        <taxon>Bacteroidota</taxon>
        <taxon>Flavobacteriia</taxon>
        <taxon>Flavobacteriales</taxon>
        <taxon>Flavobacteriaceae</taxon>
        <taxon>Nonlabens</taxon>
    </lineage>
</organism>
<dbReference type="SUPFAM" id="SSF158682">
    <property type="entry name" value="TerB-like"/>
    <property type="match status" value="1"/>
</dbReference>
<dbReference type="AlphaFoldDB" id="A0A081DAE8"/>
<evidence type="ECO:0000313" key="16">
    <source>
        <dbReference type="Proteomes" id="UP000028980"/>
    </source>
</evidence>
<dbReference type="Pfam" id="PF22924">
    <property type="entry name" value="ACOX_C_alpha1"/>
    <property type="match status" value="1"/>
</dbReference>
<comment type="caution">
    <text evidence="15">The sequence shown here is derived from an EMBL/GenBank/DDBJ whole genome shotgun (WGS) entry which is preliminary data.</text>
</comment>
<dbReference type="InterPro" id="IPR012258">
    <property type="entry name" value="Acyl-CoA_oxidase"/>
</dbReference>
<protein>
    <recommendedName>
        <fullName evidence="4">acyl-CoA oxidase</fullName>
        <ecNumber evidence="4">1.3.3.6</ecNumber>
    </recommendedName>
</protein>
<dbReference type="PANTHER" id="PTHR10909">
    <property type="entry name" value="ELECTRON TRANSPORT OXIDOREDUCTASE"/>
    <property type="match status" value="1"/>
</dbReference>
<proteinExistence type="inferred from homology"/>
<dbReference type="Pfam" id="PF01756">
    <property type="entry name" value="ACOX"/>
    <property type="match status" value="1"/>
</dbReference>
<dbReference type="FunFam" id="1.20.140.10:FF:000007">
    <property type="entry name" value="Acyl-coenzyme A oxidase"/>
    <property type="match status" value="1"/>
</dbReference>
<comment type="subcellular location">
    <subcellularLocation>
        <location evidence="2">Peroxisome</location>
    </subcellularLocation>
</comment>
<dbReference type="GO" id="GO:0071949">
    <property type="term" value="F:FAD binding"/>
    <property type="evidence" value="ECO:0007669"/>
    <property type="project" value="InterPro"/>
</dbReference>
<reference evidence="15 16" key="1">
    <citation type="journal article" date="2014" name="Genome Announc.">
        <title>Draft Genome Sequences of Marine Flavobacterium Nonlabens Strains NR17, NR24, NR27, NR32, NR33, and Ara13.</title>
        <authorList>
            <person name="Nakanishi M."/>
            <person name="Meirelles P."/>
            <person name="Suzuki R."/>
            <person name="Takatani N."/>
            <person name="Mino S."/>
            <person name="Suda W."/>
            <person name="Oshima K."/>
            <person name="Hattori M."/>
            <person name="Ohkuma M."/>
            <person name="Hosokawa M."/>
            <person name="Miyashita K."/>
            <person name="Thompson F.L."/>
            <person name="Niwa A."/>
            <person name="Sawabe T."/>
            <person name="Sawabe T."/>
        </authorList>
    </citation>
    <scope>NUCLEOTIDE SEQUENCE [LARGE SCALE GENOMIC DNA]</scope>
    <source>
        <strain evidence="16">JCM19296</strain>
    </source>
</reference>
<evidence type="ECO:0000256" key="6">
    <source>
        <dbReference type="ARBA" id="ARBA00022827"/>
    </source>
</evidence>
<dbReference type="PROSITE" id="PS00073">
    <property type="entry name" value="ACYL_COA_DH_2"/>
    <property type="match status" value="1"/>
</dbReference>
<dbReference type="InterPro" id="IPR006091">
    <property type="entry name" value="Acyl-CoA_Oxase/DH_mid-dom"/>
</dbReference>
<dbReference type="SUPFAM" id="SSF47203">
    <property type="entry name" value="Acyl-CoA dehydrogenase C-terminal domain-like"/>
    <property type="match status" value="2"/>
</dbReference>
<keyword evidence="6" id="KW-0274">FAD</keyword>
<dbReference type="Gene3D" id="2.40.110.10">
    <property type="entry name" value="Butyryl-CoA Dehydrogenase, subunit A, domain 2"/>
    <property type="match status" value="1"/>
</dbReference>
<dbReference type="PANTHER" id="PTHR10909:SF378">
    <property type="entry name" value="ACYL-COENZYME A OXIDASE"/>
    <property type="match status" value="1"/>
</dbReference>
<keyword evidence="9" id="KW-0443">Lipid metabolism</keyword>
<comment type="cofactor">
    <cofactor evidence="1">
        <name>FAD</name>
        <dbReference type="ChEBI" id="CHEBI:57692"/>
    </cofactor>
</comment>
<dbReference type="GO" id="GO:0003995">
    <property type="term" value="F:acyl-CoA dehydrogenase activity"/>
    <property type="evidence" value="ECO:0007669"/>
    <property type="project" value="InterPro"/>
</dbReference>
<dbReference type="InterPro" id="IPR029024">
    <property type="entry name" value="TerB-like"/>
</dbReference>
<dbReference type="Proteomes" id="UP000028980">
    <property type="component" value="Unassembled WGS sequence"/>
</dbReference>
<evidence type="ECO:0000259" key="11">
    <source>
        <dbReference type="Pfam" id="PF01756"/>
    </source>
</evidence>
<keyword evidence="10" id="KW-0576">Peroxisome</keyword>
<dbReference type="EC" id="1.3.3.6" evidence="4"/>
<dbReference type="FunFam" id="2.40.110.10:FF:000005">
    <property type="entry name" value="Acyl-coenzyme A oxidase"/>
    <property type="match status" value="1"/>
</dbReference>
<dbReference type="EMBL" id="BBLG01000003">
    <property type="protein sequence ID" value="GAK75894.1"/>
    <property type="molecule type" value="Genomic_DNA"/>
</dbReference>